<evidence type="ECO:0000256" key="6">
    <source>
        <dbReference type="ARBA" id="ARBA00023010"/>
    </source>
</evidence>
<organism evidence="9">
    <name type="scientific">marine sediment metagenome</name>
    <dbReference type="NCBI Taxonomy" id="412755"/>
    <lineage>
        <taxon>unclassified sequences</taxon>
        <taxon>metagenomes</taxon>
        <taxon>ecological metagenomes</taxon>
    </lineage>
</organism>
<keyword evidence="4" id="KW-0653">Protein transport</keyword>
<proteinExistence type="predicted"/>
<dbReference type="GO" id="GO:0015031">
    <property type="term" value="P:protein transport"/>
    <property type="evidence" value="ECO:0007669"/>
    <property type="project" value="UniProtKB-KW"/>
</dbReference>
<keyword evidence="5" id="KW-1133">Transmembrane helix</keyword>
<dbReference type="Gene3D" id="3.30.1360.200">
    <property type="match status" value="1"/>
</dbReference>
<dbReference type="AlphaFoldDB" id="X1RHS3"/>
<comment type="caution">
    <text evidence="9">The sequence shown here is derived from an EMBL/GenBank/DDBJ whole genome shotgun (WGS) entry which is preliminary data.</text>
</comment>
<dbReference type="PANTHER" id="PTHR30081">
    <property type="entry name" value="PROTEIN-EXPORT MEMBRANE PROTEIN SEC"/>
    <property type="match status" value="1"/>
</dbReference>
<keyword evidence="7" id="KW-0472">Membrane</keyword>
<evidence type="ECO:0000259" key="8">
    <source>
        <dbReference type="Pfam" id="PF22599"/>
    </source>
</evidence>
<evidence type="ECO:0000256" key="3">
    <source>
        <dbReference type="ARBA" id="ARBA00022692"/>
    </source>
</evidence>
<name>X1RHS3_9ZZZZ</name>
<feature type="non-terminal residue" evidence="9">
    <location>
        <position position="1"/>
    </location>
</feature>
<dbReference type="InterPro" id="IPR054384">
    <property type="entry name" value="SecDF_P1_head"/>
</dbReference>
<protein>
    <recommendedName>
        <fullName evidence="8">SecDF P1 head subdomain domain-containing protein</fullName>
    </recommendedName>
</protein>
<evidence type="ECO:0000256" key="4">
    <source>
        <dbReference type="ARBA" id="ARBA00022927"/>
    </source>
</evidence>
<dbReference type="GO" id="GO:0005886">
    <property type="term" value="C:plasma membrane"/>
    <property type="evidence" value="ECO:0007669"/>
    <property type="project" value="TreeGrafter"/>
</dbReference>
<gene>
    <name evidence="9" type="ORF">S06H3_65217</name>
</gene>
<sequence length="101" mass="11010">TGSPLVVFEWDSEGAYLFEQITGRNLQKPLAIFLDNEVISAPIVQSVIRDRGQIDFNRPVPMAEAETLAIQLNSGALDVPLTIIDQRDVDASLGADSIKKS</sequence>
<feature type="domain" description="SecDF P1 head subdomain" evidence="8">
    <location>
        <begin position="2"/>
        <end position="79"/>
    </location>
</feature>
<keyword evidence="2" id="KW-1003">Cell membrane</keyword>
<dbReference type="EMBL" id="BARV01043824">
    <property type="protein sequence ID" value="GAI66506.1"/>
    <property type="molecule type" value="Genomic_DNA"/>
</dbReference>
<dbReference type="InterPro" id="IPR022813">
    <property type="entry name" value="SecD/SecF_arch_bac"/>
</dbReference>
<keyword evidence="6" id="KW-0811">Translocation</keyword>
<evidence type="ECO:0000313" key="9">
    <source>
        <dbReference type="EMBL" id="GAI66506.1"/>
    </source>
</evidence>
<evidence type="ECO:0000256" key="2">
    <source>
        <dbReference type="ARBA" id="ARBA00022475"/>
    </source>
</evidence>
<evidence type="ECO:0000256" key="1">
    <source>
        <dbReference type="ARBA" id="ARBA00022448"/>
    </source>
</evidence>
<keyword evidence="3" id="KW-0812">Transmembrane</keyword>
<dbReference type="PANTHER" id="PTHR30081:SF1">
    <property type="entry name" value="PROTEIN TRANSLOCASE SUBUNIT SECD"/>
    <property type="match status" value="1"/>
</dbReference>
<accession>X1RHS3</accession>
<dbReference type="Pfam" id="PF22599">
    <property type="entry name" value="SecDF_P1_head"/>
    <property type="match status" value="1"/>
</dbReference>
<evidence type="ECO:0000256" key="5">
    <source>
        <dbReference type="ARBA" id="ARBA00022989"/>
    </source>
</evidence>
<keyword evidence="1" id="KW-0813">Transport</keyword>
<evidence type="ECO:0000256" key="7">
    <source>
        <dbReference type="ARBA" id="ARBA00023136"/>
    </source>
</evidence>
<reference evidence="9" key="1">
    <citation type="journal article" date="2014" name="Front. Microbiol.">
        <title>High frequency of phylogenetically diverse reductive dehalogenase-homologous genes in deep subseafloor sedimentary metagenomes.</title>
        <authorList>
            <person name="Kawai M."/>
            <person name="Futagami T."/>
            <person name="Toyoda A."/>
            <person name="Takaki Y."/>
            <person name="Nishi S."/>
            <person name="Hori S."/>
            <person name="Arai W."/>
            <person name="Tsubouchi T."/>
            <person name="Morono Y."/>
            <person name="Uchiyama I."/>
            <person name="Ito T."/>
            <person name="Fujiyama A."/>
            <person name="Inagaki F."/>
            <person name="Takami H."/>
        </authorList>
    </citation>
    <scope>NUCLEOTIDE SEQUENCE</scope>
    <source>
        <strain evidence="9">Expedition CK06-06</strain>
    </source>
</reference>
<feature type="non-terminal residue" evidence="9">
    <location>
        <position position="101"/>
    </location>
</feature>